<organism evidence="2 3">
    <name type="scientific">Candidatus Roizmanbacteria bacterium CG2_30_33_16</name>
    <dbReference type="NCBI Taxonomy" id="1805340"/>
    <lineage>
        <taxon>Bacteria</taxon>
        <taxon>Candidatus Roizmaniibacteriota</taxon>
    </lineage>
</organism>
<evidence type="ECO:0000313" key="3">
    <source>
        <dbReference type="Proteomes" id="UP000183758"/>
    </source>
</evidence>
<dbReference type="InterPro" id="IPR052715">
    <property type="entry name" value="RAYT_transposase"/>
</dbReference>
<name>A0A1J5HMN7_9BACT</name>
<dbReference type="PANTHER" id="PTHR36966:SF1">
    <property type="entry name" value="REP-ASSOCIATED TYROSINE TRANSPOSASE"/>
    <property type="match status" value="1"/>
</dbReference>
<dbReference type="Proteomes" id="UP000183758">
    <property type="component" value="Unassembled WGS sequence"/>
</dbReference>
<dbReference type="Gene3D" id="3.30.70.1290">
    <property type="entry name" value="Transposase IS200-like"/>
    <property type="match status" value="1"/>
</dbReference>
<dbReference type="GO" id="GO:0043565">
    <property type="term" value="F:sequence-specific DNA binding"/>
    <property type="evidence" value="ECO:0007669"/>
    <property type="project" value="TreeGrafter"/>
</dbReference>
<protein>
    <recommendedName>
        <fullName evidence="1">Transposase IS200-like domain-containing protein</fullName>
    </recommendedName>
</protein>
<proteinExistence type="predicted"/>
<dbReference type="InterPro" id="IPR002686">
    <property type="entry name" value="Transposase_17"/>
</dbReference>
<accession>A0A1J5HMN7</accession>
<gene>
    <name evidence="2" type="ORF">AUK04_03870</name>
</gene>
<sequence length="209" mass="24240">MANNRQSIRLKNYDYSQTGLYFVTVCTQNRECLFGHIINHPVGVGRDRPNLGLCNHTILVGRDRPVSMILNKFGIIIKNVWESLHDHHPVELDAFQIMPNHIHFILHIVSGASRYIVSGASRRAPTTIITPTYTLGFIVGMFKTECTVQINRLRNTPGQKIFQRNYYEHIIRNEHRLHKIRQYIKNNPIIWNIDINNPSKHVPITCKNP</sequence>
<dbReference type="GO" id="GO:0004803">
    <property type="term" value="F:transposase activity"/>
    <property type="evidence" value="ECO:0007669"/>
    <property type="project" value="InterPro"/>
</dbReference>
<comment type="caution">
    <text evidence="2">The sequence shown here is derived from an EMBL/GenBank/DDBJ whole genome shotgun (WGS) entry which is preliminary data.</text>
</comment>
<reference evidence="2 3" key="1">
    <citation type="journal article" date="2016" name="Environ. Microbiol.">
        <title>Genomic resolution of a cold subsurface aquifer community provides metabolic insights for novel microbes adapted to high CO concentrations.</title>
        <authorList>
            <person name="Probst A.J."/>
            <person name="Castelle C.J."/>
            <person name="Singh A."/>
            <person name="Brown C.T."/>
            <person name="Anantharaman K."/>
            <person name="Sharon I."/>
            <person name="Hug L.A."/>
            <person name="Burstein D."/>
            <person name="Emerson J.B."/>
            <person name="Thomas B.C."/>
            <person name="Banfield J.F."/>
        </authorList>
    </citation>
    <scope>NUCLEOTIDE SEQUENCE [LARGE SCALE GENOMIC DNA]</scope>
    <source>
        <strain evidence="2">CG2_30_33_16</strain>
    </source>
</reference>
<feature type="domain" description="Transposase IS200-like" evidence="1">
    <location>
        <begin position="16"/>
        <end position="187"/>
    </location>
</feature>
<evidence type="ECO:0000313" key="2">
    <source>
        <dbReference type="EMBL" id="OIP83066.1"/>
    </source>
</evidence>
<dbReference type="PANTHER" id="PTHR36966">
    <property type="entry name" value="REP-ASSOCIATED TYROSINE TRANSPOSASE"/>
    <property type="match status" value="1"/>
</dbReference>
<dbReference type="SMART" id="SM01321">
    <property type="entry name" value="Y1_Tnp"/>
    <property type="match status" value="1"/>
</dbReference>
<dbReference type="GO" id="GO:0006313">
    <property type="term" value="P:DNA transposition"/>
    <property type="evidence" value="ECO:0007669"/>
    <property type="project" value="InterPro"/>
</dbReference>
<dbReference type="SUPFAM" id="SSF143422">
    <property type="entry name" value="Transposase IS200-like"/>
    <property type="match status" value="1"/>
</dbReference>
<evidence type="ECO:0000259" key="1">
    <source>
        <dbReference type="SMART" id="SM01321"/>
    </source>
</evidence>
<dbReference type="InterPro" id="IPR036515">
    <property type="entry name" value="Transposase_17_sf"/>
</dbReference>
<dbReference type="AlphaFoldDB" id="A0A1J5HMN7"/>
<dbReference type="EMBL" id="MNZM01000096">
    <property type="protein sequence ID" value="OIP83066.1"/>
    <property type="molecule type" value="Genomic_DNA"/>
</dbReference>